<dbReference type="InterPro" id="IPR004358">
    <property type="entry name" value="Sig_transdc_His_kin-like_C"/>
</dbReference>
<protein>
    <recommendedName>
        <fullName evidence="3">histidine kinase</fullName>
        <ecNumber evidence="3">2.7.13.3</ecNumber>
    </recommendedName>
</protein>
<keyword evidence="5" id="KW-0808">Transferase</keyword>
<dbReference type="InterPro" id="IPR013656">
    <property type="entry name" value="PAS_4"/>
</dbReference>
<evidence type="ECO:0000259" key="14">
    <source>
        <dbReference type="PROSITE" id="PS50109"/>
    </source>
</evidence>
<dbReference type="InterPro" id="IPR036890">
    <property type="entry name" value="HATPase_C_sf"/>
</dbReference>
<dbReference type="AlphaFoldDB" id="A0A495J9Y0"/>
<dbReference type="Pfam" id="PF08448">
    <property type="entry name" value="PAS_4"/>
    <property type="match status" value="4"/>
</dbReference>
<evidence type="ECO:0000256" key="11">
    <source>
        <dbReference type="ARBA" id="ARBA00023012"/>
    </source>
</evidence>
<dbReference type="InterPro" id="IPR000014">
    <property type="entry name" value="PAS"/>
</dbReference>
<evidence type="ECO:0000256" key="8">
    <source>
        <dbReference type="ARBA" id="ARBA00022777"/>
    </source>
</evidence>
<dbReference type="EC" id="2.7.13.3" evidence="3"/>
<sequence>MNFLTEPLFTALFETDVPCLITGINKPLFSIVACNKSYRATANLQKSDVAGLPLWDVFDTKRSGGVNTQALRNGLAKAMQTAQKVYMPPFTNHDAWAAENDNLGWCQLVITPIVDADGRATNLMLTINDVTSRIVKHSELDDVQLRAQSLAQELEATNEELAASNEELSSTNEELNTTIEELTESKYSLLDLNNTLEDRIALRIKDLSESEARFRTMIEQSPVAMLVNRGDDLVFETINQPMLDLIDRDAAVMGKPWYEAMPELQGQDVIKHLYHTYRTGQPWTGVEVPIVITRGNKPHLGYYNLSYKALFENGKIVGLLQSATEVTEQVNWRKDLQASEHKFKSMVMTTPIGITVLRTRELIVEIANQQMLDIWNRHMDDVIGNRMIDIFPELVGQPFLPMLVSVIETGKRVVVNEIEAIISTKQGQLKKYYVDFSYDPLFEPDGTVNSLLATVTDITGRVEARKQLEDSEAEQQALNEELTATNEELAAINEEHAATNEELAAANEELVAINEDLDESRRSLSAVLAELAVSEERLRYLLSEAPVAIAVMTGPDLIIESANKKVLQVWGKTEAIIGKPLRIAMPELQGQGFLTLLRGILVTGEPFYGNEVKAQIERGGQIEEIYSNFVYYPLKDDDGQTTSIMMVANVITEQVKAKQELQRAEEMLRFSIEAANVGTWFLNINTLEFIPSARLKEMFGFYADEEVTYDAITAQITDGYDIKINDAIELATTRGQNYSMEHPVIGYRDGKRRWLRAIGKLYPDAEGRLRHLSGLVIDITEQKADELRKNDFIGMVSHELKTPLTTITAIVQMLSLKAKNNNDTFTAGALQKTNTQVKKMANMINGFLNISRLESGKILVEKQTFNLNNLITDIIDETKLTVSSHALTLLPSDIIEVYADSDKIGSVISNLLSNAVKYSPKGNEVKIKCAYVNQTAQISVADQGIGINAHDIDKLFERYYRVENNNTLHISGFGIGLYLSAEIIKRHDGHIWVESEPGVGSTFYFSLPLE</sequence>
<dbReference type="SUPFAM" id="SSF47384">
    <property type="entry name" value="Homodimeric domain of signal transducing histidine kinase"/>
    <property type="match status" value="1"/>
</dbReference>
<dbReference type="PANTHER" id="PTHR42878">
    <property type="entry name" value="TWO-COMPONENT HISTIDINE KINASE"/>
    <property type="match status" value="1"/>
</dbReference>
<dbReference type="PRINTS" id="PR00344">
    <property type="entry name" value="BCTRLSENSOR"/>
</dbReference>
<feature type="domain" description="PAC" evidence="15">
    <location>
        <begin position="608"/>
        <end position="663"/>
    </location>
</feature>
<dbReference type="Gene3D" id="1.10.287.130">
    <property type="match status" value="1"/>
</dbReference>
<keyword evidence="11" id="KW-0902">Two-component regulatory system</keyword>
<dbReference type="FunFam" id="3.30.565.10:FF:000006">
    <property type="entry name" value="Sensor histidine kinase WalK"/>
    <property type="match status" value="1"/>
</dbReference>
<dbReference type="OrthoDB" id="9813151at2"/>
<evidence type="ECO:0000256" key="13">
    <source>
        <dbReference type="SAM" id="Coils"/>
    </source>
</evidence>
<keyword evidence="10" id="KW-1133">Transmembrane helix</keyword>
<feature type="domain" description="Histidine kinase" evidence="14">
    <location>
        <begin position="795"/>
        <end position="1010"/>
    </location>
</feature>
<evidence type="ECO:0000256" key="1">
    <source>
        <dbReference type="ARBA" id="ARBA00000085"/>
    </source>
</evidence>
<accession>A0A495J9Y0</accession>
<dbReference type="RefSeq" id="WP_121200794.1">
    <property type="nucleotide sequence ID" value="NZ_RBKU01000001.1"/>
</dbReference>
<dbReference type="InterPro" id="IPR003594">
    <property type="entry name" value="HATPase_dom"/>
</dbReference>
<keyword evidence="8" id="KW-0418">Kinase</keyword>
<dbReference type="InterPro" id="IPR005467">
    <property type="entry name" value="His_kinase_dom"/>
</dbReference>
<reference evidence="16 17" key="1">
    <citation type="submission" date="2018-10" db="EMBL/GenBank/DDBJ databases">
        <title>Genomic Encyclopedia of Archaeal and Bacterial Type Strains, Phase II (KMG-II): from individual species to whole genera.</title>
        <authorList>
            <person name="Goeker M."/>
        </authorList>
    </citation>
    <scope>NUCLEOTIDE SEQUENCE [LARGE SCALE GENOMIC DNA]</scope>
    <source>
        <strain evidence="16 17">DSM 18602</strain>
    </source>
</reference>
<keyword evidence="7" id="KW-0547">Nucleotide-binding</keyword>
<keyword evidence="12" id="KW-0472">Membrane</keyword>
<feature type="domain" description="PAC" evidence="15">
    <location>
        <begin position="416"/>
        <end position="470"/>
    </location>
</feature>
<dbReference type="PANTHER" id="PTHR42878:SF7">
    <property type="entry name" value="SENSOR HISTIDINE KINASE GLRK"/>
    <property type="match status" value="1"/>
</dbReference>
<dbReference type="GO" id="GO:0007234">
    <property type="term" value="P:osmosensory signaling via phosphorelay pathway"/>
    <property type="evidence" value="ECO:0007669"/>
    <property type="project" value="TreeGrafter"/>
</dbReference>
<evidence type="ECO:0000256" key="6">
    <source>
        <dbReference type="ARBA" id="ARBA00022692"/>
    </source>
</evidence>
<keyword evidence="6" id="KW-0812">Transmembrane</keyword>
<evidence type="ECO:0000256" key="10">
    <source>
        <dbReference type="ARBA" id="ARBA00022989"/>
    </source>
</evidence>
<name>A0A495J9Y0_9SPHI</name>
<gene>
    <name evidence="16" type="ORF">BDD43_5122</name>
</gene>
<dbReference type="EMBL" id="RBKU01000001">
    <property type="protein sequence ID" value="RKR84869.1"/>
    <property type="molecule type" value="Genomic_DNA"/>
</dbReference>
<dbReference type="PROSITE" id="PS50109">
    <property type="entry name" value="HIS_KIN"/>
    <property type="match status" value="1"/>
</dbReference>
<evidence type="ECO:0000256" key="4">
    <source>
        <dbReference type="ARBA" id="ARBA00022553"/>
    </source>
</evidence>
<dbReference type="SMART" id="SM00388">
    <property type="entry name" value="HisKA"/>
    <property type="match status" value="1"/>
</dbReference>
<keyword evidence="4" id="KW-0597">Phosphoprotein</keyword>
<dbReference type="Gene3D" id="3.30.450.20">
    <property type="entry name" value="PAS domain"/>
    <property type="match status" value="5"/>
</dbReference>
<dbReference type="GO" id="GO:0000156">
    <property type="term" value="F:phosphorelay response regulator activity"/>
    <property type="evidence" value="ECO:0007669"/>
    <property type="project" value="TreeGrafter"/>
</dbReference>
<dbReference type="CDD" id="cd00130">
    <property type="entry name" value="PAS"/>
    <property type="match status" value="1"/>
</dbReference>
<dbReference type="GO" id="GO:0030295">
    <property type="term" value="F:protein kinase activator activity"/>
    <property type="evidence" value="ECO:0007669"/>
    <property type="project" value="TreeGrafter"/>
</dbReference>
<comment type="caution">
    <text evidence="16">The sequence shown here is derived from an EMBL/GenBank/DDBJ whole genome shotgun (WGS) entry which is preliminary data.</text>
</comment>
<dbReference type="PROSITE" id="PS50113">
    <property type="entry name" value="PAC"/>
    <property type="match status" value="3"/>
</dbReference>
<dbReference type="Pfam" id="PF00512">
    <property type="entry name" value="HisKA"/>
    <property type="match status" value="1"/>
</dbReference>
<dbReference type="InterPro" id="IPR050351">
    <property type="entry name" value="BphY/WalK/GraS-like"/>
</dbReference>
<keyword evidence="17" id="KW-1185">Reference proteome</keyword>
<organism evidence="16 17">
    <name type="scientific">Mucilaginibacter gracilis</name>
    <dbReference type="NCBI Taxonomy" id="423350"/>
    <lineage>
        <taxon>Bacteria</taxon>
        <taxon>Pseudomonadati</taxon>
        <taxon>Bacteroidota</taxon>
        <taxon>Sphingobacteriia</taxon>
        <taxon>Sphingobacteriales</taxon>
        <taxon>Sphingobacteriaceae</taxon>
        <taxon>Mucilaginibacter</taxon>
    </lineage>
</organism>
<proteinExistence type="predicted"/>
<keyword evidence="9" id="KW-0067">ATP-binding</keyword>
<dbReference type="NCBIfam" id="TIGR00229">
    <property type="entry name" value="sensory_box"/>
    <property type="match status" value="3"/>
</dbReference>
<dbReference type="SMART" id="SM00387">
    <property type="entry name" value="HATPase_c"/>
    <property type="match status" value="1"/>
</dbReference>
<dbReference type="GO" id="GO:0016020">
    <property type="term" value="C:membrane"/>
    <property type="evidence" value="ECO:0007669"/>
    <property type="project" value="UniProtKB-SubCell"/>
</dbReference>
<evidence type="ECO:0000256" key="5">
    <source>
        <dbReference type="ARBA" id="ARBA00022679"/>
    </source>
</evidence>
<evidence type="ECO:0000256" key="3">
    <source>
        <dbReference type="ARBA" id="ARBA00012438"/>
    </source>
</evidence>
<dbReference type="InterPro" id="IPR003661">
    <property type="entry name" value="HisK_dim/P_dom"/>
</dbReference>
<dbReference type="Proteomes" id="UP000268007">
    <property type="component" value="Unassembled WGS sequence"/>
</dbReference>
<evidence type="ECO:0000256" key="2">
    <source>
        <dbReference type="ARBA" id="ARBA00004141"/>
    </source>
</evidence>
<evidence type="ECO:0000256" key="9">
    <source>
        <dbReference type="ARBA" id="ARBA00022840"/>
    </source>
</evidence>
<evidence type="ECO:0000313" key="17">
    <source>
        <dbReference type="Proteomes" id="UP000268007"/>
    </source>
</evidence>
<dbReference type="Pfam" id="PF02518">
    <property type="entry name" value="HATPase_c"/>
    <property type="match status" value="1"/>
</dbReference>
<evidence type="ECO:0000256" key="7">
    <source>
        <dbReference type="ARBA" id="ARBA00022741"/>
    </source>
</evidence>
<dbReference type="InterPro" id="IPR035965">
    <property type="entry name" value="PAS-like_dom_sf"/>
</dbReference>
<feature type="coiled-coil region" evidence="13">
    <location>
        <begin position="140"/>
        <end position="185"/>
    </location>
</feature>
<evidence type="ECO:0000313" key="16">
    <source>
        <dbReference type="EMBL" id="RKR84869.1"/>
    </source>
</evidence>
<dbReference type="SMART" id="SM00086">
    <property type="entry name" value="PAC"/>
    <property type="match status" value="4"/>
</dbReference>
<keyword evidence="13" id="KW-0175">Coiled coil</keyword>
<dbReference type="InterPro" id="IPR001610">
    <property type="entry name" value="PAC"/>
</dbReference>
<dbReference type="SUPFAM" id="SSF55785">
    <property type="entry name" value="PYP-like sensor domain (PAS domain)"/>
    <property type="match status" value="4"/>
</dbReference>
<evidence type="ECO:0000259" key="15">
    <source>
        <dbReference type="PROSITE" id="PS50113"/>
    </source>
</evidence>
<comment type="subcellular location">
    <subcellularLocation>
        <location evidence="2">Membrane</location>
        <topology evidence="2">Multi-pass membrane protein</topology>
    </subcellularLocation>
</comment>
<dbReference type="CDD" id="cd00082">
    <property type="entry name" value="HisKA"/>
    <property type="match status" value="1"/>
</dbReference>
<dbReference type="Gene3D" id="2.10.70.100">
    <property type="match status" value="1"/>
</dbReference>
<comment type="catalytic activity">
    <reaction evidence="1">
        <text>ATP + protein L-histidine = ADP + protein N-phospho-L-histidine.</text>
        <dbReference type="EC" id="2.7.13.3"/>
    </reaction>
</comment>
<feature type="domain" description="PAC" evidence="15">
    <location>
        <begin position="738"/>
        <end position="791"/>
    </location>
</feature>
<dbReference type="SMART" id="SM00091">
    <property type="entry name" value="PAS"/>
    <property type="match status" value="5"/>
</dbReference>
<dbReference type="SUPFAM" id="SSF55874">
    <property type="entry name" value="ATPase domain of HSP90 chaperone/DNA topoisomerase II/histidine kinase"/>
    <property type="match status" value="1"/>
</dbReference>
<evidence type="ECO:0000256" key="12">
    <source>
        <dbReference type="ARBA" id="ARBA00023136"/>
    </source>
</evidence>
<feature type="coiled-coil region" evidence="13">
    <location>
        <begin position="461"/>
        <end position="523"/>
    </location>
</feature>
<dbReference type="GO" id="GO:0005524">
    <property type="term" value="F:ATP binding"/>
    <property type="evidence" value="ECO:0007669"/>
    <property type="project" value="UniProtKB-KW"/>
</dbReference>
<dbReference type="Gene3D" id="3.30.565.10">
    <property type="entry name" value="Histidine kinase-like ATPase, C-terminal domain"/>
    <property type="match status" value="1"/>
</dbReference>
<dbReference type="InterPro" id="IPR036097">
    <property type="entry name" value="HisK_dim/P_sf"/>
</dbReference>
<dbReference type="InterPro" id="IPR000700">
    <property type="entry name" value="PAS-assoc_C"/>
</dbReference>
<dbReference type="GO" id="GO:0000155">
    <property type="term" value="F:phosphorelay sensor kinase activity"/>
    <property type="evidence" value="ECO:0007669"/>
    <property type="project" value="InterPro"/>
</dbReference>